<gene>
    <name evidence="1" type="ORF">D3871_23145</name>
</gene>
<protein>
    <recommendedName>
        <fullName evidence="3">Calcineurin-like phosphoesterase</fullName>
    </recommendedName>
</protein>
<dbReference type="AlphaFoldDB" id="A0A3A3FL11"/>
<dbReference type="SUPFAM" id="SSF56300">
    <property type="entry name" value="Metallo-dependent phosphatases"/>
    <property type="match status" value="1"/>
</dbReference>
<evidence type="ECO:0000313" key="1">
    <source>
        <dbReference type="EMBL" id="RJF96218.1"/>
    </source>
</evidence>
<evidence type="ECO:0000313" key="2">
    <source>
        <dbReference type="Proteomes" id="UP000265955"/>
    </source>
</evidence>
<reference evidence="2" key="1">
    <citation type="submission" date="2018-09" db="EMBL/GenBank/DDBJ databases">
        <authorList>
            <person name="Zhu H."/>
        </authorList>
    </citation>
    <scope>NUCLEOTIDE SEQUENCE [LARGE SCALE GENOMIC DNA]</scope>
    <source>
        <strain evidence="2">K1R23-30</strain>
    </source>
</reference>
<name>A0A3A3FL11_9BURK</name>
<comment type="caution">
    <text evidence="1">The sequence shown here is derived from an EMBL/GenBank/DDBJ whole genome shotgun (WGS) entry which is preliminary data.</text>
</comment>
<proteinExistence type="predicted"/>
<dbReference type="Proteomes" id="UP000265955">
    <property type="component" value="Unassembled WGS sequence"/>
</dbReference>
<dbReference type="EMBL" id="QYUO01000002">
    <property type="protein sequence ID" value="RJF96218.1"/>
    <property type="molecule type" value="Genomic_DNA"/>
</dbReference>
<accession>A0A3A3FL11</accession>
<evidence type="ECO:0008006" key="3">
    <source>
        <dbReference type="Google" id="ProtNLM"/>
    </source>
</evidence>
<keyword evidence="2" id="KW-1185">Reference proteome</keyword>
<sequence>MDKAGLPPGLVLWPSTSTRTNRLCVLISDIHCTDCTVGNQTASETDWQLFFEQLEFAVCNPGDKAQTPSSHRIEELLLILNGDIVDLIRSSKWAQAKVYPWQREHEDFAGIVMDIMADIVRIHARKRPDDSRQPYSGFFYWMRQSVTMLRKSGVRVSIIPIVGNHDKELQVVSDARQLFYEECLGLNGIDIPDSYRSWVAAQMGGKPDEMYPLLPFYVADTGLRMLATHGQWRDADNARATPGWRPDRGWTPEAWRREKYLPFSEPCFGDTVAAGMLSHFIWCTAERIDKSMPGADRLCKLLDEMDLYRPSVSAVVRLLSESRRLARRDPRAKGLHDQVLQCFRESLVGWLAHDATWDSAWKSTRLGLHVLSLLTKPKWYWLDISLMRLMAKVQEPERDITDKRLLELPAFAEAYRKLGLRLHVEGHTHVALEADVQFRQLPQGRNNYTYVNLGAWRDAIVRKRNQGFRRRGIGRALFIFDLARLGDNEDAYRFYARDMTSWGDRLDSW</sequence>
<organism evidence="1 2">
    <name type="scientific">Noviherbaspirillum saxi</name>
    <dbReference type="NCBI Taxonomy" id="2320863"/>
    <lineage>
        <taxon>Bacteria</taxon>
        <taxon>Pseudomonadati</taxon>
        <taxon>Pseudomonadota</taxon>
        <taxon>Betaproteobacteria</taxon>
        <taxon>Burkholderiales</taxon>
        <taxon>Oxalobacteraceae</taxon>
        <taxon>Noviherbaspirillum</taxon>
    </lineage>
</organism>
<dbReference type="InterPro" id="IPR029052">
    <property type="entry name" value="Metallo-depent_PP-like"/>
</dbReference>